<reference evidence="1 2" key="1">
    <citation type="journal article" date="2022" name="Allergy">
        <title>Genome assembly and annotation of Periplaneta americana reveal a comprehensive cockroach allergen profile.</title>
        <authorList>
            <person name="Wang L."/>
            <person name="Xiong Q."/>
            <person name="Saelim N."/>
            <person name="Wang L."/>
            <person name="Nong W."/>
            <person name="Wan A.T."/>
            <person name="Shi M."/>
            <person name="Liu X."/>
            <person name="Cao Q."/>
            <person name="Hui J.H.L."/>
            <person name="Sookrung N."/>
            <person name="Leung T.F."/>
            <person name="Tungtrongchitr A."/>
            <person name="Tsui S.K.W."/>
        </authorList>
    </citation>
    <scope>NUCLEOTIDE SEQUENCE [LARGE SCALE GENOMIC DNA]</scope>
    <source>
        <strain evidence="1">PWHHKU_190912</strain>
    </source>
</reference>
<evidence type="ECO:0000313" key="1">
    <source>
        <dbReference type="EMBL" id="KAJ4443985.1"/>
    </source>
</evidence>
<proteinExistence type="predicted"/>
<comment type="caution">
    <text evidence="1">The sequence shown here is derived from an EMBL/GenBank/DDBJ whole genome shotgun (WGS) entry which is preliminary data.</text>
</comment>
<protein>
    <recommendedName>
        <fullName evidence="3">Reverse transcriptase Ty1/copia-type domain-containing protein</fullName>
    </recommendedName>
</protein>
<evidence type="ECO:0000313" key="2">
    <source>
        <dbReference type="Proteomes" id="UP001148838"/>
    </source>
</evidence>
<keyword evidence="2" id="KW-1185">Reference proteome</keyword>
<gene>
    <name evidence="1" type="ORF">ANN_05774</name>
</gene>
<evidence type="ECO:0008006" key="3">
    <source>
        <dbReference type="Google" id="ProtNLM"/>
    </source>
</evidence>
<organism evidence="1 2">
    <name type="scientific">Periplaneta americana</name>
    <name type="common">American cockroach</name>
    <name type="synonym">Blatta americana</name>
    <dbReference type="NCBI Taxonomy" id="6978"/>
    <lineage>
        <taxon>Eukaryota</taxon>
        <taxon>Metazoa</taxon>
        <taxon>Ecdysozoa</taxon>
        <taxon>Arthropoda</taxon>
        <taxon>Hexapoda</taxon>
        <taxon>Insecta</taxon>
        <taxon>Pterygota</taxon>
        <taxon>Neoptera</taxon>
        <taxon>Polyneoptera</taxon>
        <taxon>Dictyoptera</taxon>
        <taxon>Blattodea</taxon>
        <taxon>Blattoidea</taxon>
        <taxon>Blattidae</taxon>
        <taxon>Blattinae</taxon>
        <taxon>Periplaneta</taxon>
    </lineage>
</organism>
<sequence>MAGLCEGGNEPPDSLKARDRDVGWGRISAYGYTIETRDLLTGLAEQQFELIAQMMYLVYVAPAYLSRNSIAFKEEMMLRDMLLELNDSCELYGMKINANKTKAILIGRKLKKVNLLIRNEAVEQVDSFK</sequence>
<dbReference type="Proteomes" id="UP001148838">
    <property type="component" value="Unassembled WGS sequence"/>
</dbReference>
<dbReference type="EMBL" id="JAJSOF020000011">
    <property type="protein sequence ID" value="KAJ4443985.1"/>
    <property type="molecule type" value="Genomic_DNA"/>
</dbReference>
<accession>A0ABQ8TE72</accession>
<name>A0ABQ8TE72_PERAM</name>